<evidence type="ECO:0000256" key="1">
    <source>
        <dbReference type="ARBA" id="ARBA00007118"/>
    </source>
</evidence>
<comment type="caution">
    <text evidence="4">The sequence shown here is derived from an EMBL/GenBank/DDBJ whole genome shotgun (WGS) entry which is preliminary data.</text>
</comment>
<dbReference type="EMBL" id="VUMH01000013">
    <property type="protein sequence ID" value="MSS28755.1"/>
    <property type="molecule type" value="Genomic_DNA"/>
</dbReference>
<evidence type="ECO:0000259" key="3">
    <source>
        <dbReference type="Pfam" id="PF00881"/>
    </source>
</evidence>
<sequence length="188" mass="21573">MDILECIRTRRSIRTYTDRPISEETLRELIGLGVKAATGSNEQPWGFAVIQDKDEIQRLSEETKGWLLEHLADYPYLEQYREWLNKPSYSVFNHAGTLLLIYGDTASHWYAYDGSLCAANIMLAAHSMGIGTCWIGFGEHILDTPEFKRVHNVPESYRLVCPMTLGYSKASLPPSERKEPRIFSWRKA</sequence>
<evidence type="ECO:0000256" key="2">
    <source>
        <dbReference type="ARBA" id="ARBA00023002"/>
    </source>
</evidence>
<dbReference type="Pfam" id="PF00881">
    <property type="entry name" value="Nitroreductase"/>
    <property type="match status" value="1"/>
</dbReference>
<dbReference type="Gene3D" id="3.40.109.10">
    <property type="entry name" value="NADH Oxidase"/>
    <property type="match status" value="1"/>
</dbReference>
<dbReference type="InterPro" id="IPR000415">
    <property type="entry name" value="Nitroreductase-like"/>
</dbReference>
<organism evidence="4 5">
    <name type="scientific">Desulfovibrio porci</name>
    <dbReference type="NCBI Taxonomy" id="2605782"/>
    <lineage>
        <taxon>Bacteria</taxon>
        <taxon>Pseudomonadati</taxon>
        <taxon>Thermodesulfobacteriota</taxon>
        <taxon>Desulfovibrionia</taxon>
        <taxon>Desulfovibrionales</taxon>
        <taxon>Desulfovibrionaceae</taxon>
        <taxon>Desulfovibrio</taxon>
    </lineage>
</organism>
<dbReference type="InterPro" id="IPR029479">
    <property type="entry name" value="Nitroreductase"/>
</dbReference>
<keyword evidence="5" id="KW-1185">Reference proteome</keyword>
<dbReference type="Proteomes" id="UP000477488">
    <property type="component" value="Unassembled WGS sequence"/>
</dbReference>
<proteinExistence type="inferred from homology"/>
<protein>
    <submittedName>
        <fullName evidence="4">Nitroreductase family protein</fullName>
    </submittedName>
</protein>
<comment type="similarity">
    <text evidence="1">Belongs to the nitroreductase family.</text>
</comment>
<dbReference type="PANTHER" id="PTHR43673">
    <property type="entry name" value="NAD(P)H NITROREDUCTASE YDGI-RELATED"/>
    <property type="match status" value="1"/>
</dbReference>
<feature type="domain" description="Nitroreductase" evidence="3">
    <location>
        <begin position="7"/>
        <end position="167"/>
    </location>
</feature>
<accession>A0A6L5XNS4</accession>
<dbReference type="RefSeq" id="WP_154512480.1">
    <property type="nucleotide sequence ID" value="NZ_VUMH01000013.1"/>
</dbReference>
<evidence type="ECO:0000313" key="5">
    <source>
        <dbReference type="Proteomes" id="UP000477488"/>
    </source>
</evidence>
<keyword evidence="2" id="KW-0560">Oxidoreductase</keyword>
<dbReference type="GO" id="GO:0016491">
    <property type="term" value="F:oxidoreductase activity"/>
    <property type="evidence" value="ECO:0007669"/>
    <property type="project" value="UniProtKB-KW"/>
</dbReference>
<dbReference type="AlphaFoldDB" id="A0A6L5XNS4"/>
<dbReference type="PANTHER" id="PTHR43673:SF10">
    <property type="entry name" value="NADH DEHYDROGENASE_NAD(P)H NITROREDUCTASE XCC3605-RELATED"/>
    <property type="match status" value="1"/>
</dbReference>
<dbReference type="SUPFAM" id="SSF55469">
    <property type="entry name" value="FMN-dependent nitroreductase-like"/>
    <property type="match status" value="1"/>
</dbReference>
<gene>
    <name evidence="4" type="ORF">FYJ44_12085</name>
</gene>
<reference evidence="4 5" key="1">
    <citation type="submission" date="2019-09" db="EMBL/GenBank/DDBJ databases">
        <title>In-depth cultivation of the pig gut microbiome towards novel bacterial diversity and tailored functional studies.</title>
        <authorList>
            <person name="Wylensek D."/>
            <person name="Hitch T.C.A."/>
            <person name="Clavel T."/>
        </authorList>
    </citation>
    <scope>NUCLEOTIDE SEQUENCE [LARGE SCALE GENOMIC DNA]</scope>
    <source>
        <strain evidence="4 5">PG-178-WT-4</strain>
    </source>
</reference>
<evidence type="ECO:0000313" key="4">
    <source>
        <dbReference type="EMBL" id="MSS28755.1"/>
    </source>
</evidence>
<name>A0A6L5XNS4_9BACT</name>